<dbReference type="Pfam" id="PF00990">
    <property type="entry name" value="GGDEF"/>
    <property type="match status" value="1"/>
</dbReference>
<dbReference type="Gene3D" id="3.30.450.20">
    <property type="entry name" value="PAS domain"/>
    <property type="match status" value="1"/>
</dbReference>
<dbReference type="PANTHER" id="PTHR45138:SF9">
    <property type="entry name" value="DIGUANYLATE CYCLASE DGCM-RELATED"/>
    <property type="match status" value="1"/>
</dbReference>
<dbReference type="RefSeq" id="WP_347438880.1">
    <property type="nucleotide sequence ID" value="NZ_CP089291.1"/>
</dbReference>
<sequence length="292" mass="33523">MGRSIDNDKFGLIFQFSCDPILILDPELSVVACNHAAEKFFRISIDQTGQCHFCDLFDCNQSLPQGYTVQEGFEQCLRTKKPVQGIELLVAGHEFRYGEISAFPIPFDEEWLLAIAIRDTTKNVCLRGQLEEWARTDPLTGLLNRRSLEKELARLITNAERYHEVFSLVMVDLDDLKKINDQFGHHAGDQAILDISKLLKSQLRPTDFIARYGGDEFVLLFPNTTHKQAIIAIQRIEDSLNQKNAESISEYSLGFSYGIAQWTKQTNVKELLEQADQLMYRQKKQKDDRTQE</sequence>
<dbReference type="SMART" id="SM00267">
    <property type="entry name" value="GGDEF"/>
    <property type="match status" value="1"/>
</dbReference>
<evidence type="ECO:0000313" key="2">
    <source>
        <dbReference type="EMBL" id="UOF92194.1"/>
    </source>
</evidence>
<reference evidence="2" key="1">
    <citation type="submission" date="2021-12" db="EMBL/GenBank/DDBJ databases">
        <title>Alicyclobacillaceae gen. nov., sp. nov., isolated from chalcocite enrichment system.</title>
        <authorList>
            <person name="Jiang Z."/>
        </authorList>
    </citation>
    <scope>NUCLEOTIDE SEQUENCE</scope>
    <source>
        <strain evidence="2">MYW30-H2</strain>
    </source>
</reference>
<evidence type="ECO:0000259" key="1">
    <source>
        <dbReference type="PROSITE" id="PS50887"/>
    </source>
</evidence>
<dbReference type="Gene3D" id="3.30.70.270">
    <property type="match status" value="1"/>
</dbReference>
<dbReference type="InterPro" id="IPR035965">
    <property type="entry name" value="PAS-like_dom_sf"/>
</dbReference>
<keyword evidence="3" id="KW-1185">Reference proteome</keyword>
<accession>A0ABY4CQF4</accession>
<name>A0ABY4CQF4_9BACL</name>
<organism evidence="2 3">
    <name type="scientific">Fodinisporobacter ferrooxydans</name>
    <dbReference type="NCBI Taxonomy" id="2901836"/>
    <lineage>
        <taxon>Bacteria</taxon>
        <taxon>Bacillati</taxon>
        <taxon>Bacillota</taxon>
        <taxon>Bacilli</taxon>
        <taxon>Bacillales</taxon>
        <taxon>Alicyclobacillaceae</taxon>
        <taxon>Fodinisporobacter</taxon>
    </lineage>
</organism>
<feature type="domain" description="GGDEF" evidence="1">
    <location>
        <begin position="164"/>
        <end position="292"/>
    </location>
</feature>
<dbReference type="InterPro" id="IPR050469">
    <property type="entry name" value="Diguanylate_Cyclase"/>
</dbReference>
<protein>
    <submittedName>
        <fullName evidence="2">GGDEF domain-containing protein</fullName>
    </submittedName>
</protein>
<evidence type="ECO:0000313" key="3">
    <source>
        <dbReference type="Proteomes" id="UP000830167"/>
    </source>
</evidence>
<dbReference type="PANTHER" id="PTHR45138">
    <property type="entry name" value="REGULATORY COMPONENTS OF SENSORY TRANSDUCTION SYSTEM"/>
    <property type="match status" value="1"/>
</dbReference>
<dbReference type="SUPFAM" id="SSF55785">
    <property type="entry name" value="PYP-like sensor domain (PAS domain)"/>
    <property type="match status" value="1"/>
</dbReference>
<gene>
    <name evidence="2" type="ORF">LSG31_08480</name>
</gene>
<dbReference type="CDD" id="cd01949">
    <property type="entry name" value="GGDEF"/>
    <property type="match status" value="1"/>
</dbReference>
<dbReference type="Proteomes" id="UP000830167">
    <property type="component" value="Chromosome"/>
</dbReference>
<proteinExistence type="predicted"/>
<dbReference type="InterPro" id="IPR043128">
    <property type="entry name" value="Rev_trsase/Diguanyl_cyclase"/>
</dbReference>
<dbReference type="InterPro" id="IPR029787">
    <property type="entry name" value="Nucleotide_cyclase"/>
</dbReference>
<dbReference type="EMBL" id="CP089291">
    <property type="protein sequence ID" value="UOF92194.1"/>
    <property type="molecule type" value="Genomic_DNA"/>
</dbReference>
<dbReference type="SUPFAM" id="SSF55073">
    <property type="entry name" value="Nucleotide cyclase"/>
    <property type="match status" value="1"/>
</dbReference>
<dbReference type="InterPro" id="IPR000160">
    <property type="entry name" value="GGDEF_dom"/>
</dbReference>
<dbReference type="PROSITE" id="PS50887">
    <property type="entry name" value="GGDEF"/>
    <property type="match status" value="1"/>
</dbReference>
<dbReference type="NCBIfam" id="TIGR00254">
    <property type="entry name" value="GGDEF"/>
    <property type="match status" value="1"/>
</dbReference>